<reference evidence="3" key="1">
    <citation type="submission" date="2023-06" db="EMBL/GenBank/DDBJ databases">
        <title>Genome-scale phylogeny and comparative genomics of the fungal order Sordariales.</title>
        <authorList>
            <consortium name="Lawrence Berkeley National Laboratory"/>
            <person name="Hensen N."/>
            <person name="Bonometti L."/>
            <person name="Westerberg I."/>
            <person name="Brannstrom I.O."/>
            <person name="Guillou S."/>
            <person name="Cros-Aarteil S."/>
            <person name="Calhoun S."/>
            <person name="Haridas S."/>
            <person name="Kuo A."/>
            <person name="Mondo S."/>
            <person name="Pangilinan J."/>
            <person name="Riley R."/>
            <person name="Labutti K."/>
            <person name="Andreopoulos B."/>
            <person name="Lipzen A."/>
            <person name="Chen C."/>
            <person name="Yanf M."/>
            <person name="Daum C."/>
            <person name="Ng V."/>
            <person name="Clum A."/>
            <person name="Steindorff A."/>
            <person name="Ohm R."/>
            <person name="Martin F."/>
            <person name="Silar P."/>
            <person name="Natvig D."/>
            <person name="Lalanne C."/>
            <person name="Gautier V."/>
            <person name="Ament-Velasquez S.L."/>
            <person name="Kruys A."/>
            <person name="Hutchinson M.I."/>
            <person name="Powell A.J."/>
            <person name="Barry K."/>
            <person name="Miller A.N."/>
            <person name="Grigoriev I.V."/>
            <person name="Debuchy R."/>
            <person name="Gladieux P."/>
            <person name="Thoren M.H."/>
            <person name="Johannesson H."/>
        </authorList>
    </citation>
    <scope>NUCLEOTIDE SEQUENCE</scope>
    <source>
        <strain evidence="3">CBS 307.81</strain>
    </source>
</reference>
<dbReference type="InterPro" id="IPR049450">
    <property type="entry name" value="ACOT8-like_C"/>
</dbReference>
<dbReference type="InterPro" id="IPR042171">
    <property type="entry name" value="Acyl-CoA_hotdog"/>
</dbReference>
<accession>A0AA39ZBQ5</accession>
<sequence length="323" mass="36243">MSALVPFSQATKVERLDSHTYKVNLIDSYCIGTVPNGGYSASCLLEAARLHLTSKHQKDAMTSHFQFLNRTEVGPAIIAISDVKPGRQFSMLHLSLYQRGLLDRAPWITIGTSRIEITAYLTMTDLSKEQGLTLPTIWSLSSKTAAPDFPLLKTKKQDDHWREIDLGSSGAFGTYARVLDNCHFYFPKRGQEHQSVIDLWMRFKIPSEGFTNSSLGLVSDAFPYVVEAFRPPPGSKTNKPFKADEMFWYPTIVMSLELKRSLPEGTGIEWLRLRMQSKEIRNGRLDLEVVITSEKGELIGVSNQVNLILGSERNTGGRENGKI</sequence>
<dbReference type="PANTHER" id="PTHR38110:SF1">
    <property type="entry name" value="THIOESTERASE DOMAIN-CONTAINING PROTEIN"/>
    <property type="match status" value="1"/>
</dbReference>
<dbReference type="InterPro" id="IPR049449">
    <property type="entry name" value="TesB_ACOT8-like_N"/>
</dbReference>
<evidence type="ECO:0000259" key="1">
    <source>
        <dbReference type="Pfam" id="PF13622"/>
    </source>
</evidence>
<organism evidence="3 4">
    <name type="scientific">Cercophora samala</name>
    <dbReference type="NCBI Taxonomy" id="330535"/>
    <lineage>
        <taxon>Eukaryota</taxon>
        <taxon>Fungi</taxon>
        <taxon>Dikarya</taxon>
        <taxon>Ascomycota</taxon>
        <taxon>Pezizomycotina</taxon>
        <taxon>Sordariomycetes</taxon>
        <taxon>Sordariomycetidae</taxon>
        <taxon>Sordariales</taxon>
        <taxon>Lasiosphaeriaceae</taxon>
        <taxon>Cercophora</taxon>
    </lineage>
</organism>
<feature type="domain" description="Acyl-CoA thioesterase-like C-terminal" evidence="2">
    <location>
        <begin position="163"/>
        <end position="307"/>
    </location>
</feature>
<comment type="caution">
    <text evidence="3">The sequence shown here is derived from an EMBL/GenBank/DDBJ whole genome shotgun (WGS) entry which is preliminary data.</text>
</comment>
<evidence type="ECO:0000313" key="4">
    <source>
        <dbReference type="Proteomes" id="UP001174997"/>
    </source>
</evidence>
<name>A0AA39ZBQ5_9PEZI</name>
<dbReference type="InterPro" id="IPR029069">
    <property type="entry name" value="HotDog_dom_sf"/>
</dbReference>
<dbReference type="EMBL" id="JAULSY010000062">
    <property type="protein sequence ID" value="KAK0668044.1"/>
    <property type="molecule type" value="Genomic_DNA"/>
</dbReference>
<evidence type="ECO:0000313" key="3">
    <source>
        <dbReference type="EMBL" id="KAK0668044.1"/>
    </source>
</evidence>
<protein>
    <submittedName>
        <fullName evidence="3">Thioesterase-like superfamily-domain-containing protein</fullName>
    </submittedName>
</protein>
<dbReference type="Pfam" id="PF20789">
    <property type="entry name" value="4HBT_3C"/>
    <property type="match status" value="1"/>
</dbReference>
<evidence type="ECO:0000259" key="2">
    <source>
        <dbReference type="Pfam" id="PF20789"/>
    </source>
</evidence>
<dbReference type="Pfam" id="PF13622">
    <property type="entry name" value="4HBT_3"/>
    <property type="match status" value="1"/>
</dbReference>
<keyword evidence="4" id="KW-1185">Reference proteome</keyword>
<gene>
    <name evidence="3" type="ORF">QBC41DRAFT_252836</name>
</gene>
<dbReference type="SUPFAM" id="SSF54637">
    <property type="entry name" value="Thioesterase/thiol ester dehydrase-isomerase"/>
    <property type="match status" value="1"/>
</dbReference>
<dbReference type="Proteomes" id="UP001174997">
    <property type="component" value="Unassembled WGS sequence"/>
</dbReference>
<feature type="domain" description="Acyl-CoA thioesterase-like N-terminal HotDog" evidence="1">
    <location>
        <begin position="28"/>
        <end position="107"/>
    </location>
</feature>
<dbReference type="PANTHER" id="PTHR38110">
    <property type="entry name" value="CHROMOSOME 23, WHOLE GENOME SHOTGUN SEQUENCE"/>
    <property type="match status" value="1"/>
</dbReference>
<proteinExistence type="predicted"/>
<dbReference type="AlphaFoldDB" id="A0AA39ZBQ5"/>
<dbReference type="Gene3D" id="2.40.160.210">
    <property type="entry name" value="Acyl-CoA thioesterase, double hotdog domain"/>
    <property type="match status" value="1"/>
</dbReference>
<dbReference type="InterPro" id="IPR052389">
    <property type="entry name" value="Sec_Metab_Biosynth-Assoc"/>
</dbReference>